<dbReference type="Proteomes" id="UP001286313">
    <property type="component" value="Unassembled WGS sequence"/>
</dbReference>
<evidence type="ECO:0000313" key="3">
    <source>
        <dbReference type="Proteomes" id="UP001286313"/>
    </source>
</evidence>
<name>A0AAE1KA51_PETCI</name>
<reference evidence="2" key="1">
    <citation type="submission" date="2023-10" db="EMBL/GenBank/DDBJ databases">
        <title>Genome assemblies of two species of porcelain crab, Petrolisthes cinctipes and Petrolisthes manimaculis (Anomura: Porcellanidae).</title>
        <authorList>
            <person name="Angst P."/>
        </authorList>
    </citation>
    <scope>NUCLEOTIDE SEQUENCE</scope>
    <source>
        <strain evidence="2">PB745_01</strain>
        <tissue evidence="2">Gill</tissue>
    </source>
</reference>
<evidence type="ECO:0000256" key="1">
    <source>
        <dbReference type="SAM" id="MobiDB-lite"/>
    </source>
</evidence>
<dbReference type="EMBL" id="JAWQEG010003095">
    <property type="protein sequence ID" value="KAK3868027.1"/>
    <property type="molecule type" value="Genomic_DNA"/>
</dbReference>
<protein>
    <submittedName>
        <fullName evidence="2">Uncharacterized protein</fullName>
    </submittedName>
</protein>
<evidence type="ECO:0000313" key="2">
    <source>
        <dbReference type="EMBL" id="KAK3868027.1"/>
    </source>
</evidence>
<comment type="caution">
    <text evidence="2">The sequence shown here is derived from an EMBL/GenBank/DDBJ whole genome shotgun (WGS) entry which is preliminary data.</text>
</comment>
<accession>A0AAE1KA51</accession>
<gene>
    <name evidence="2" type="ORF">Pcinc_026573</name>
</gene>
<dbReference type="AlphaFoldDB" id="A0AAE1KA51"/>
<feature type="region of interest" description="Disordered" evidence="1">
    <location>
        <begin position="53"/>
        <end position="82"/>
    </location>
</feature>
<organism evidence="2 3">
    <name type="scientific">Petrolisthes cinctipes</name>
    <name type="common">Flat porcelain crab</name>
    <dbReference type="NCBI Taxonomy" id="88211"/>
    <lineage>
        <taxon>Eukaryota</taxon>
        <taxon>Metazoa</taxon>
        <taxon>Ecdysozoa</taxon>
        <taxon>Arthropoda</taxon>
        <taxon>Crustacea</taxon>
        <taxon>Multicrustacea</taxon>
        <taxon>Malacostraca</taxon>
        <taxon>Eumalacostraca</taxon>
        <taxon>Eucarida</taxon>
        <taxon>Decapoda</taxon>
        <taxon>Pleocyemata</taxon>
        <taxon>Anomura</taxon>
        <taxon>Galatheoidea</taxon>
        <taxon>Porcellanidae</taxon>
        <taxon>Petrolisthes</taxon>
    </lineage>
</organism>
<sequence length="99" mass="10705">MEGRSSGCDWTSETTGEVPLDRSICGLVVTKKGIMCGRSVILMMVMVLALTPPVDADRRRPAPESRPAPKSRPAGIGGQQRKMTHFMTSEHLGISLPQV</sequence>
<proteinExistence type="predicted"/>
<keyword evidence="3" id="KW-1185">Reference proteome</keyword>